<name>A0A5J4TIG2_9EUKA</name>
<dbReference type="Proteomes" id="UP000324800">
    <property type="component" value="Unassembled WGS sequence"/>
</dbReference>
<proteinExistence type="predicted"/>
<evidence type="ECO:0000313" key="1">
    <source>
        <dbReference type="EMBL" id="KAA6357533.1"/>
    </source>
</evidence>
<evidence type="ECO:0000313" key="2">
    <source>
        <dbReference type="Proteomes" id="UP000324800"/>
    </source>
</evidence>
<protein>
    <submittedName>
        <fullName evidence="1">Uncharacterized protein</fullName>
    </submittedName>
</protein>
<reference evidence="1 2" key="1">
    <citation type="submission" date="2019-03" db="EMBL/GenBank/DDBJ databases">
        <title>Single cell metagenomics reveals metabolic interactions within the superorganism composed of flagellate Streblomastix strix and complex community of Bacteroidetes bacteria on its surface.</title>
        <authorList>
            <person name="Treitli S.C."/>
            <person name="Kolisko M."/>
            <person name="Husnik F."/>
            <person name="Keeling P."/>
            <person name="Hampl V."/>
        </authorList>
    </citation>
    <scope>NUCLEOTIDE SEQUENCE [LARGE SCALE GENOMIC DNA]</scope>
    <source>
        <strain evidence="1">ST1C</strain>
    </source>
</reference>
<dbReference type="EMBL" id="SNRW01031269">
    <property type="protein sequence ID" value="KAA6357533.1"/>
    <property type="molecule type" value="Genomic_DNA"/>
</dbReference>
<organism evidence="1 2">
    <name type="scientific">Streblomastix strix</name>
    <dbReference type="NCBI Taxonomy" id="222440"/>
    <lineage>
        <taxon>Eukaryota</taxon>
        <taxon>Metamonada</taxon>
        <taxon>Preaxostyla</taxon>
        <taxon>Oxymonadida</taxon>
        <taxon>Streblomastigidae</taxon>
        <taxon>Streblomastix</taxon>
    </lineage>
</organism>
<accession>A0A5J4TIG2</accession>
<sequence>MLIIRNQFKELLYLAQILRSDNEIMQARSTRRMICIVCNEIRMGFGNEIYDFIINEKIDVMLKDYIRNPIRELRV</sequence>
<dbReference type="AlphaFoldDB" id="A0A5J4TIG2"/>
<gene>
    <name evidence="1" type="ORF">EZS28_046940</name>
</gene>
<comment type="caution">
    <text evidence="1">The sequence shown here is derived from an EMBL/GenBank/DDBJ whole genome shotgun (WGS) entry which is preliminary data.</text>
</comment>